<dbReference type="EMBL" id="ML002516">
    <property type="protein sequence ID" value="RKP37269.1"/>
    <property type="molecule type" value="Genomic_DNA"/>
</dbReference>
<proteinExistence type="predicted"/>
<dbReference type="Proteomes" id="UP000268162">
    <property type="component" value="Unassembled WGS sequence"/>
</dbReference>
<feature type="compositionally biased region" description="Gly residues" evidence="1">
    <location>
        <begin position="267"/>
        <end position="278"/>
    </location>
</feature>
<gene>
    <name evidence="2" type="ORF">BJ085DRAFT_37123</name>
</gene>
<evidence type="ECO:0000313" key="3">
    <source>
        <dbReference type="Proteomes" id="UP000268162"/>
    </source>
</evidence>
<feature type="region of interest" description="Disordered" evidence="1">
    <location>
        <begin position="250"/>
        <end position="279"/>
    </location>
</feature>
<keyword evidence="3" id="KW-1185">Reference proteome</keyword>
<organism evidence="2 3">
    <name type="scientific">Dimargaris cristalligena</name>
    <dbReference type="NCBI Taxonomy" id="215637"/>
    <lineage>
        <taxon>Eukaryota</taxon>
        <taxon>Fungi</taxon>
        <taxon>Fungi incertae sedis</taxon>
        <taxon>Zoopagomycota</taxon>
        <taxon>Kickxellomycotina</taxon>
        <taxon>Dimargaritomycetes</taxon>
        <taxon>Dimargaritales</taxon>
        <taxon>Dimargaritaceae</taxon>
        <taxon>Dimargaris</taxon>
    </lineage>
</organism>
<evidence type="ECO:0000313" key="2">
    <source>
        <dbReference type="EMBL" id="RKP37269.1"/>
    </source>
</evidence>
<protein>
    <submittedName>
        <fullName evidence="2">Uncharacterized protein</fullName>
    </submittedName>
</protein>
<dbReference type="AlphaFoldDB" id="A0A4V1J4Z4"/>
<name>A0A4V1J4Z4_9FUNG</name>
<reference evidence="3" key="1">
    <citation type="journal article" date="2018" name="Nat. Microbiol.">
        <title>Leveraging single-cell genomics to expand the fungal tree of life.</title>
        <authorList>
            <person name="Ahrendt S.R."/>
            <person name="Quandt C.A."/>
            <person name="Ciobanu D."/>
            <person name="Clum A."/>
            <person name="Salamov A."/>
            <person name="Andreopoulos B."/>
            <person name="Cheng J.F."/>
            <person name="Woyke T."/>
            <person name="Pelin A."/>
            <person name="Henrissat B."/>
            <person name="Reynolds N.K."/>
            <person name="Benny G.L."/>
            <person name="Smith M.E."/>
            <person name="James T.Y."/>
            <person name="Grigoriev I.V."/>
        </authorList>
    </citation>
    <scope>NUCLEOTIDE SEQUENCE [LARGE SCALE GENOMIC DNA]</scope>
    <source>
        <strain evidence="3">RSA 468</strain>
    </source>
</reference>
<sequence length="340" mass="38490">MSTTAPAPSSSRKRKYMPDTQLRRPLPPLPRVEDQREVRRILIQLVERVEALTQQVDHLKTIRNNEYKLALRSKVTTSPDVADPNDPTAIPSTIETETVPRAGIFDPSPWCLSDSALIQIVDQIIASTGEPLTNIQTSPVLEKLIRKVLTHVVHYEKFVHKERLRHFFYLISRHPANHFTITNSTLAEFLKTFKQLVNNHRYRIRAGISKFICDYLGIEMPIITRRRARVKWQPTRPIMELVSELLAPSDNTSVKNEGDKPSDRAGSGDGPGTPGGPGSVWRDRLLPAVYLGQATTLNDEAFAFAQVKCWLEGELRNSETTCQKYMLEYVNITGGVIEQL</sequence>
<accession>A0A4V1J4Z4</accession>
<evidence type="ECO:0000256" key="1">
    <source>
        <dbReference type="SAM" id="MobiDB-lite"/>
    </source>
</evidence>
<feature type="region of interest" description="Disordered" evidence="1">
    <location>
        <begin position="1"/>
        <end position="31"/>
    </location>
</feature>
<feature type="compositionally biased region" description="Polar residues" evidence="1">
    <location>
        <begin position="1"/>
        <end position="10"/>
    </location>
</feature>